<evidence type="ECO:0000256" key="1">
    <source>
        <dbReference type="ARBA" id="ARBA00022679"/>
    </source>
</evidence>
<evidence type="ECO:0000313" key="4">
    <source>
        <dbReference type="Proteomes" id="UP001527099"/>
    </source>
</evidence>
<dbReference type="Proteomes" id="UP001527099">
    <property type="component" value="Unassembled WGS sequence"/>
</dbReference>
<keyword evidence="4" id="KW-1185">Reference proteome</keyword>
<proteinExistence type="predicted"/>
<dbReference type="Pfam" id="PF03059">
    <property type="entry name" value="NAS"/>
    <property type="match status" value="1"/>
</dbReference>
<dbReference type="EMBL" id="JAMDMX010000041">
    <property type="protein sequence ID" value="MCY9693837.1"/>
    <property type="molecule type" value="Genomic_DNA"/>
</dbReference>
<dbReference type="InterPro" id="IPR029063">
    <property type="entry name" value="SAM-dependent_MTases_sf"/>
</dbReference>
<comment type="caution">
    <text evidence="3">The sequence shown here is derived from an EMBL/GenBank/DDBJ whole genome shotgun (WGS) entry which is preliminary data.</text>
</comment>
<keyword evidence="1" id="KW-0808">Transferase</keyword>
<gene>
    <name evidence="3" type="ORF">M5X19_13145</name>
</gene>
<evidence type="ECO:0000313" key="3">
    <source>
        <dbReference type="EMBL" id="MCY9693837.1"/>
    </source>
</evidence>
<dbReference type="PANTHER" id="PTHR32266:SF12">
    <property type="entry name" value="NICOTIANAMINE SYNTHASE 3"/>
    <property type="match status" value="1"/>
</dbReference>
<evidence type="ECO:0000256" key="2">
    <source>
        <dbReference type="ARBA" id="ARBA00022691"/>
    </source>
</evidence>
<dbReference type="SUPFAM" id="SSF53335">
    <property type="entry name" value="S-adenosyl-L-methionine-dependent methyltransferases"/>
    <property type="match status" value="1"/>
</dbReference>
<dbReference type="RefSeq" id="WP_244280164.1">
    <property type="nucleotide sequence ID" value="NZ_JAMDMW010000014.1"/>
</dbReference>
<protein>
    <submittedName>
        <fullName evidence="3">Uncharacterized protein</fullName>
    </submittedName>
</protein>
<dbReference type="InterPro" id="IPR004298">
    <property type="entry name" value="Nicotian_synth"/>
</dbReference>
<accession>A0ABT4GCG2</accession>
<dbReference type="PANTHER" id="PTHR32266">
    <property type="entry name" value="NICOTIANAMINE SYNTHASE 3"/>
    <property type="match status" value="1"/>
</dbReference>
<keyword evidence="2" id="KW-0949">S-adenosyl-L-methionine</keyword>
<organism evidence="3 4">
    <name type="scientific">Paenibacillus alginolyticus</name>
    <dbReference type="NCBI Taxonomy" id="59839"/>
    <lineage>
        <taxon>Bacteria</taxon>
        <taxon>Bacillati</taxon>
        <taxon>Bacillota</taxon>
        <taxon>Bacilli</taxon>
        <taxon>Bacillales</taxon>
        <taxon>Paenibacillaceae</taxon>
        <taxon>Paenibacillus</taxon>
    </lineage>
</organism>
<dbReference type="Gene3D" id="3.40.50.150">
    <property type="entry name" value="Vaccinia Virus protein VP39"/>
    <property type="match status" value="1"/>
</dbReference>
<reference evidence="3 4" key="1">
    <citation type="submission" date="2022-05" db="EMBL/GenBank/DDBJ databases">
        <title>Genome Sequencing of Bee-Associated Microbes.</title>
        <authorList>
            <person name="Dunlap C."/>
        </authorList>
    </citation>
    <scope>NUCLEOTIDE SEQUENCE [LARGE SCALE GENOMIC DNA]</scope>
    <source>
        <strain evidence="3 4">NRRL B-14421</strain>
    </source>
</reference>
<sequence length="234" mass="27016">MRLLECEIKELTIYSRAYCNCYELLNIKLDELCEIMVREETIRQWMVWRRDEEVQRQVDRLRETAAEALCDVEKHQSKSISLIEMDGNKYLTTLIQSVKDDLKSFDINQQSKVLFIGSGAFPISVLTIAKEFGAKVMGLDIDSEAVQIACQVAKAFDIETLVSFSDEKLSSLAFLKETTHIIIASLVKNKIEVLNQLKELIDENVHIMLRYGNGVKSIFNYPFNYDLSEDWNQK</sequence>
<name>A0ABT4GCG2_9BACL</name>